<evidence type="ECO:0000313" key="4">
    <source>
        <dbReference type="Proteomes" id="UP001139263"/>
    </source>
</evidence>
<dbReference type="Proteomes" id="UP001139263">
    <property type="component" value="Unassembled WGS sequence"/>
</dbReference>
<dbReference type="AlphaFoldDB" id="A0A9X2ACX2"/>
<evidence type="ECO:0000259" key="1">
    <source>
        <dbReference type="SMART" id="SM00897"/>
    </source>
</evidence>
<dbReference type="RefSeq" id="WP_241712392.1">
    <property type="nucleotide sequence ID" value="NZ_JALBUF010000002.1"/>
</dbReference>
<evidence type="ECO:0000313" key="3">
    <source>
        <dbReference type="EMBL" id="MCI0182785.1"/>
    </source>
</evidence>
<reference evidence="3" key="1">
    <citation type="submission" date="2022-03" db="EMBL/GenBank/DDBJ databases">
        <title>Draft Genome Sequence of Firmicute Strain S0AB, a Heterotrophic Iron/Sulfur-Oxidizing Extreme Acidophile.</title>
        <authorList>
            <person name="Vergara E."/>
            <person name="Pakostova E."/>
            <person name="Johnson D.B."/>
            <person name="Holmes D.S."/>
        </authorList>
    </citation>
    <scope>NUCLEOTIDE SEQUENCE</scope>
    <source>
        <strain evidence="3">S0AB</strain>
    </source>
</reference>
<dbReference type="InterPro" id="IPR019494">
    <property type="entry name" value="FIST_C"/>
</dbReference>
<dbReference type="SMART" id="SM01204">
    <property type="entry name" value="FIST_C"/>
    <property type="match status" value="1"/>
</dbReference>
<feature type="domain" description="FIST C-domain" evidence="2">
    <location>
        <begin position="227"/>
        <end position="368"/>
    </location>
</feature>
<evidence type="ECO:0008006" key="5">
    <source>
        <dbReference type="Google" id="ProtNLM"/>
    </source>
</evidence>
<dbReference type="EMBL" id="JALBUF010000002">
    <property type="protein sequence ID" value="MCI0182785.1"/>
    <property type="molecule type" value="Genomic_DNA"/>
</dbReference>
<dbReference type="PANTHER" id="PTHR40252">
    <property type="entry name" value="BLR0328 PROTEIN"/>
    <property type="match status" value="1"/>
</dbReference>
<dbReference type="Pfam" id="PF08495">
    <property type="entry name" value="FIST"/>
    <property type="match status" value="1"/>
</dbReference>
<dbReference type="InterPro" id="IPR013702">
    <property type="entry name" value="FIST_domain_N"/>
</dbReference>
<evidence type="ECO:0000259" key="2">
    <source>
        <dbReference type="SMART" id="SM01204"/>
    </source>
</evidence>
<dbReference type="SMART" id="SM00897">
    <property type="entry name" value="FIST"/>
    <property type="match status" value="1"/>
</dbReference>
<feature type="domain" description="FIST" evidence="1">
    <location>
        <begin position="31"/>
        <end position="226"/>
    </location>
</feature>
<gene>
    <name evidence="3" type="ORF">MM817_01054</name>
</gene>
<protein>
    <recommendedName>
        <fullName evidence="5">FIST domain containing protein</fullName>
    </recommendedName>
</protein>
<dbReference type="PANTHER" id="PTHR40252:SF2">
    <property type="entry name" value="BLR0328 PROTEIN"/>
    <property type="match status" value="1"/>
</dbReference>
<dbReference type="Pfam" id="PF10442">
    <property type="entry name" value="FIST_C"/>
    <property type="match status" value="1"/>
</dbReference>
<accession>A0A9X2ACX2</accession>
<name>A0A9X2ACX2_9BACL</name>
<organism evidence="3 4">
    <name type="scientific">Sulfoacidibacillus ferrooxidans</name>
    <dbReference type="NCBI Taxonomy" id="2005001"/>
    <lineage>
        <taxon>Bacteria</taxon>
        <taxon>Bacillati</taxon>
        <taxon>Bacillota</taxon>
        <taxon>Bacilli</taxon>
        <taxon>Bacillales</taxon>
        <taxon>Alicyclobacillaceae</taxon>
        <taxon>Sulfoacidibacillus</taxon>
    </lineage>
</organism>
<comment type="caution">
    <text evidence="3">The sequence shown here is derived from an EMBL/GenBank/DDBJ whole genome shotgun (WGS) entry which is preliminary data.</text>
</comment>
<sequence length="384" mass="41549">MDIGIGVSNAKDTYTAIREAVSMAQMEAHELPDMILLFASAHYDPEILVTSLSEAFPHVMMVGCTTAGELSPLGFSIHSCVVVTLRSSRHRFGVAIEPILQGKENEAGFLCAQKAYEQVQRTDPYSIFLLLTDGLSPNQQEILEGAYTFCGGDIPIIGGAAGDDRMMNKTYQFLNGKVYSHVAVGMFMQSMDPIGVGVRHGWQPHSRLLRVTRAEGSLVYELDGKPAVQTYLDVLGADALALSSSRISRIGQNHPLGMISTDEQYEIRHVLREQGDALLCFGSVRDGALIAVMGADTKGLLKASAEALDASFQMLGSLHEPQLAIVFSCVARANVLDEAVSDEWNVLQAVRSGVPLVGLYSYGEFARLHGRVGYYNGSVVCLAL</sequence>
<proteinExistence type="predicted"/>
<keyword evidence="4" id="KW-1185">Reference proteome</keyword>